<evidence type="ECO:0000256" key="6">
    <source>
        <dbReference type="SAM" id="Phobius"/>
    </source>
</evidence>
<feature type="transmembrane region" description="Helical" evidence="6">
    <location>
        <begin position="274"/>
        <end position="294"/>
    </location>
</feature>
<dbReference type="HOGENOM" id="CLU_622474_0_0_6"/>
<feature type="transmembrane region" description="Helical" evidence="6">
    <location>
        <begin position="371"/>
        <end position="389"/>
    </location>
</feature>
<dbReference type="RefSeq" id="WP_045958182.1">
    <property type="nucleotide sequence ID" value="NZ_FO704551.1"/>
</dbReference>
<feature type="transmembrane region" description="Helical" evidence="6">
    <location>
        <begin position="188"/>
        <end position="209"/>
    </location>
</feature>
<evidence type="ECO:0000256" key="5">
    <source>
        <dbReference type="ARBA" id="ARBA00023136"/>
    </source>
</evidence>
<evidence type="ECO:0000256" key="4">
    <source>
        <dbReference type="ARBA" id="ARBA00022989"/>
    </source>
</evidence>
<sequence length="440" mass="49232">MEFKLKNNIYPVIPLSRYPVKIDVRNKQSMTSDFLKVRYSEALYTLSSRILISIVTLYFLSHDNIGLSSYFLFSYFVSRSSFGIFLAHKFEKKEKKKTLMGLIALFISISLSAILISSINITVFSYILIAIGVGFTDSFFISVVNAFIPSIVDHKMMAASFRLTFLIQASNNLFGIALGIAGYQFIGIINMMWVITGASFIVVIILFSLKNKGCYIYSGKDPVSDNIKKTIKIFMRYRFEPYWALASLLINMSLTPFSSLIIPYFVVNVDGGKPIIIGAIEGCAAAGAIFSSCYFQKKAELMIGKARSVILSFSILGGCFLLLSFVHHVVIWCILAFLMGTVIIMNNVCIEASRAIAIPEKNRVKVQSMHNACIVIGNPLGLLITPFLITHYGYPIALMDYSLIVILVAIFIRFIPLFNELLAKNPEDVVNLYEIKYGDL</sequence>
<feature type="transmembrane region" description="Helical" evidence="6">
    <location>
        <begin position="42"/>
        <end position="61"/>
    </location>
</feature>
<dbReference type="PANTHER" id="PTHR23513:SF6">
    <property type="entry name" value="MAJOR FACILITATOR SUPERFAMILY ASSOCIATED DOMAIN-CONTAINING PROTEIN"/>
    <property type="match status" value="1"/>
</dbReference>
<dbReference type="Proteomes" id="UP000032735">
    <property type="component" value="Chromosome"/>
</dbReference>
<evidence type="ECO:0000256" key="1">
    <source>
        <dbReference type="ARBA" id="ARBA00004651"/>
    </source>
</evidence>
<feature type="transmembrane region" description="Helical" evidence="6">
    <location>
        <begin position="306"/>
        <end position="323"/>
    </location>
</feature>
<evidence type="ECO:0000313" key="8">
    <source>
        <dbReference type="Proteomes" id="UP000032735"/>
    </source>
</evidence>
<organism evidence="7 8">
    <name type="scientific">Xenorhabdus poinarii G6</name>
    <dbReference type="NCBI Taxonomy" id="1354304"/>
    <lineage>
        <taxon>Bacteria</taxon>
        <taxon>Pseudomonadati</taxon>
        <taxon>Pseudomonadota</taxon>
        <taxon>Gammaproteobacteria</taxon>
        <taxon>Enterobacterales</taxon>
        <taxon>Morganellaceae</taxon>
        <taxon>Xenorhabdus</taxon>
    </lineage>
</organism>
<dbReference type="EMBL" id="FO704551">
    <property type="protein sequence ID" value="CDG20876.1"/>
    <property type="molecule type" value="Genomic_DNA"/>
</dbReference>
<evidence type="ECO:0000256" key="3">
    <source>
        <dbReference type="ARBA" id="ARBA00022692"/>
    </source>
</evidence>
<reference evidence="7 8" key="1">
    <citation type="submission" date="2013-07" db="EMBL/GenBank/DDBJ databases">
        <authorList>
            <person name="Genoscope - CEA"/>
        </authorList>
    </citation>
    <scope>NUCLEOTIDE SEQUENCE [LARGE SCALE GENOMIC DNA]</scope>
    <source>
        <strain evidence="7 8">G6</strain>
    </source>
</reference>
<gene>
    <name evidence="7" type="ORF">XPG1_1221</name>
</gene>
<feature type="transmembrane region" description="Helical" evidence="6">
    <location>
        <begin position="329"/>
        <end position="350"/>
    </location>
</feature>
<dbReference type="STRING" id="1354304.XPG1_1221"/>
<feature type="transmembrane region" description="Helical" evidence="6">
    <location>
        <begin position="395"/>
        <end position="415"/>
    </location>
</feature>
<accession>A0A068R1U7</accession>
<dbReference type="OrthoDB" id="6443880at2"/>
<name>A0A068R1U7_9GAMM</name>
<evidence type="ECO:0000256" key="2">
    <source>
        <dbReference type="ARBA" id="ARBA00022475"/>
    </source>
</evidence>
<dbReference type="KEGG" id="xpo:XPG1_1221"/>
<keyword evidence="8" id="KW-1185">Reference proteome</keyword>
<feature type="transmembrane region" description="Helical" evidence="6">
    <location>
        <begin position="99"/>
        <end position="119"/>
    </location>
</feature>
<dbReference type="AlphaFoldDB" id="A0A068R1U7"/>
<evidence type="ECO:0000313" key="7">
    <source>
        <dbReference type="EMBL" id="CDG20876.1"/>
    </source>
</evidence>
<dbReference type="InterPro" id="IPR036259">
    <property type="entry name" value="MFS_trans_sf"/>
</dbReference>
<keyword evidence="4 6" id="KW-1133">Transmembrane helix</keyword>
<proteinExistence type="predicted"/>
<feature type="transmembrane region" description="Helical" evidence="6">
    <location>
        <begin position="67"/>
        <end position="87"/>
    </location>
</feature>
<dbReference type="GO" id="GO:0005886">
    <property type="term" value="C:plasma membrane"/>
    <property type="evidence" value="ECO:0007669"/>
    <property type="project" value="UniProtKB-SubCell"/>
</dbReference>
<dbReference type="Gene3D" id="1.20.1250.20">
    <property type="entry name" value="MFS general substrate transporter like domains"/>
    <property type="match status" value="2"/>
</dbReference>
<feature type="transmembrane region" description="Helical" evidence="6">
    <location>
        <begin position="125"/>
        <end position="148"/>
    </location>
</feature>
<feature type="transmembrane region" description="Helical" evidence="6">
    <location>
        <begin position="160"/>
        <end position="182"/>
    </location>
</feature>
<dbReference type="PANTHER" id="PTHR23513">
    <property type="entry name" value="INTEGRAL MEMBRANE EFFLUX PROTEIN-RELATED"/>
    <property type="match status" value="1"/>
</dbReference>
<feature type="transmembrane region" description="Helical" evidence="6">
    <location>
        <begin position="242"/>
        <end position="262"/>
    </location>
</feature>
<keyword evidence="3 6" id="KW-0812">Transmembrane</keyword>
<keyword evidence="2" id="KW-1003">Cell membrane</keyword>
<comment type="subcellular location">
    <subcellularLocation>
        <location evidence="1">Cell membrane</location>
        <topology evidence="1">Multi-pass membrane protein</topology>
    </subcellularLocation>
</comment>
<keyword evidence="5 6" id="KW-0472">Membrane</keyword>
<protein>
    <submittedName>
        <fullName evidence="7">Major facilitator superfamily (Mfs_1) transporter</fullName>
    </submittedName>
</protein>
<dbReference type="SUPFAM" id="SSF103473">
    <property type="entry name" value="MFS general substrate transporter"/>
    <property type="match status" value="1"/>
</dbReference>